<keyword evidence="1" id="KW-0343">GTPase activation</keyword>
<dbReference type="OrthoDB" id="5572587at2759"/>
<evidence type="ECO:0000256" key="1">
    <source>
        <dbReference type="ARBA" id="ARBA00022468"/>
    </source>
</evidence>
<evidence type="ECO:0000313" key="3">
    <source>
        <dbReference type="EMBL" id="OWK10084.1"/>
    </source>
</evidence>
<dbReference type="InterPro" id="IPR001936">
    <property type="entry name" value="RasGAP_dom"/>
</dbReference>
<dbReference type="EMBL" id="MKHE01000011">
    <property type="protein sequence ID" value="OWK10084.1"/>
    <property type="molecule type" value="Genomic_DNA"/>
</dbReference>
<name>A0A212CW50_CEREH</name>
<dbReference type="InterPro" id="IPR008936">
    <property type="entry name" value="Rho_GTPase_activation_prot"/>
</dbReference>
<accession>A0A212CW50</accession>
<dbReference type="SUPFAM" id="SSF48350">
    <property type="entry name" value="GTPase activation domain, GAP"/>
    <property type="match status" value="1"/>
</dbReference>
<dbReference type="PANTHER" id="PTHR10194">
    <property type="entry name" value="RAS GTPASE-ACTIVATING PROTEINS"/>
    <property type="match status" value="1"/>
</dbReference>
<dbReference type="InterPro" id="IPR023152">
    <property type="entry name" value="RasGAP_CS"/>
</dbReference>
<dbReference type="Proteomes" id="UP000242450">
    <property type="component" value="Chromosome 11"/>
</dbReference>
<proteinExistence type="predicted"/>
<dbReference type="Pfam" id="PF00616">
    <property type="entry name" value="RasGAP"/>
    <property type="match status" value="1"/>
</dbReference>
<keyword evidence="4" id="KW-1185">Reference proteome</keyword>
<dbReference type="AlphaFoldDB" id="A0A212CW50"/>
<sequence length="83" mass="9464">MAEGVFPRELKEVFASWRQECSSRGRPDISERLISASLFLRFLCPAIMSPSLFNLLQEYPDDRTARTLTLIAKVTQNLANFAK</sequence>
<dbReference type="PROSITE" id="PS00509">
    <property type="entry name" value="RAS_GTPASE_ACTIV_1"/>
    <property type="match status" value="1"/>
</dbReference>
<dbReference type="PANTHER" id="PTHR10194:SF26">
    <property type="entry name" value="DISABLED HOMOLOG 2-INTERACTING PROTEIN"/>
    <property type="match status" value="1"/>
</dbReference>
<reference evidence="3 4" key="1">
    <citation type="journal article" date="2018" name="Mol. Genet. Genomics">
        <title>The red deer Cervus elaphus genome CerEla1.0: sequencing, annotating, genes, and chromosomes.</title>
        <authorList>
            <person name="Bana N.A."/>
            <person name="Nyiri A."/>
            <person name="Nagy J."/>
            <person name="Frank K."/>
            <person name="Nagy T."/>
            <person name="Steger V."/>
            <person name="Schiller M."/>
            <person name="Lakatos P."/>
            <person name="Sugar L."/>
            <person name="Horn P."/>
            <person name="Barta E."/>
            <person name="Orosz L."/>
        </authorList>
    </citation>
    <scope>NUCLEOTIDE SEQUENCE [LARGE SCALE GENOMIC DNA]</scope>
    <source>
        <strain evidence="3">Hungarian</strain>
    </source>
</reference>
<dbReference type="PROSITE" id="PS50018">
    <property type="entry name" value="RAS_GTPASE_ACTIV_2"/>
    <property type="match status" value="1"/>
</dbReference>
<gene>
    <name evidence="3" type="ORF">Celaphus_00005271</name>
</gene>
<dbReference type="GO" id="GO:0005096">
    <property type="term" value="F:GTPase activator activity"/>
    <property type="evidence" value="ECO:0007669"/>
    <property type="project" value="UniProtKB-KW"/>
</dbReference>
<dbReference type="Gene3D" id="1.10.506.10">
    <property type="entry name" value="GTPase Activation - p120gap, domain 1"/>
    <property type="match status" value="1"/>
</dbReference>
<organism evidence="3 4">
    <name type="scientific">Cervus elaphus hippelaphus</name>
    <name type="common">European red deer</name>
    <dbReference type="NCBI Taxonomy" id="46360"/>
    <lineage>
        <taxon>Eukaryota</taxon>
        <taxon>Metazoa</taxon>
        <taxon>Chordata</taxon>
        <taxon>Craniata</taxon>
        <taxon>Vertebrata</taxon>
        <taxon>Euteleostomi</taxon>
        <taxon>Mammalia</taxon>
        <taxon>Eutheria</taxon>
        <taxon>Laurasiatheria</taxon>
        <taxon>Artiodactyla</taxon>
        <taxon>Ruminantia</taxon>
        <taxon>Pecora</taxon>
        <taxon>Cervidae</taxon>
        <taxon>Cervinae</taxon>
        <taxon>Cervus</taxon>
    </lineage>
</organism>
<comment type="caution">
    <text evidence="3">The sequence shown here is derived from an EMBL/GenBank/DDBJ whole genome shotgun (WGS) entry which is preliminary data.</text>
</comment>
<dbReference type="InterPro" id="IPR039360">
    <property type="entry name" value="Ras_GTPase"/>
</dbReference>
<evidence type="ECO:0000313" key="4">
    <source>
        <dbReference type="Proteomes" id="UP000242450"/>
    </source>
</evidence>
<evidence type="ECO:0000259" key="2">
    <source>
        <dbReference type="PROSITE" id="PS50018"/>
    </source>
</evidence>
<protein>
    <recommendedName>
        <fullName evidence="2">Ras-GAP domain-containing protein</fullName>
    </recommendedName>
</protein>
<feature type="domain" description="Ras-GAP" evidence="2">
    <location>
        <begin position="1"/>
        <end position="80"/>
    </location>
</feature>